<sequence>MKLEEVELKIEDAKDGVFAISLVENPAIEEDFIALSSEKVELKVIDSERRIVVGFALVPDKRIYRVLKGKEFNIYFSADTIREAQELYMKQLNLQNFTLEHEKNTDGVSVIESWIVEDANNDKSNLYNLNPKGGEWVVMSKIDNEQVWQQVKDGTYKGYSIEAMFSGLEKLGLSKDEELLEQIKELLKQI</sequence>
<name>A0A6J7WQC9_9CAUD</name>
<organism evidence="2">
    <name type="scientific">uncultured Caudovirales phage</name>
    <dbReference type="NCBI Taxonomy" id="2100421"/>
    <lineage>
        <taxon>Viruses</taxon>
        <taxon>Duplodnaviria</taxon>
        <taxon>Heunggongvirae</taxon>
        <taxon>Uroviricota</taxon>
        <taxon>Caudoviricetes</taxon>
        <taxon>Peduoviridae</taxon>
        <taxon>Maltschvirus</taxon>
        <taxon>Maltschvirus maltsch</taxon>
    </lineage>
</organism>
<proteinExistence type="predicted"/>
<evidence type="ECO:0000313" key="2">
    <source>
        <dbReference type="EMBL" id="CAB5218334.1"/>
    </source>
</evidence>
<dbReference type="InterPro" id="IPR027924">
    <property type="entry name" value="XkdF"/>
</dbReference>
<evidence type="ECO:0000259" key="1">
    <source>
        <dbReference type="Pfam" id="PF14550"/>
    </source>
</evidence>
<accession>A0A6J7WQC9</accession>
<dbReference type="Pfam" id="PF14550">
    <property type="entry name" value="Peptidase_S78_2"/>
    <property type="match status" value="1"/>
</dbReference>
<reference evidence="2" key="1">
    <citation type="submission" date="2020-05" db="EMBL/GenBank/DDBJ databases">
        <authorList>
            <person name="Chiriac C."/>
            <person name="Salcher M."/>
            <person name="Ghai R."/>
            <person name="Kavagutti S V."/>
        </authorList>
    </citation>
    <scope>NUCLEOTIDE SEQUENCE</scope>
</reference>
<feature type="domain" description="Phage-like element PBSX protein XkdF" evidence="1">
    <location>
        <begin position="45"/>
        <end position="164"/>
    </location>
</feature>
<protein>
    <submittedName>
        <fullName evidence="2">Phage-like element PBSX protein, XkdF</fullName>
    </submittedName>
</protein>
<gene>
    <name evidence="2" type="ORF">UFOVP211_4</name>
</gene>
<dbReference type="EMBL" id="LR798262">
    <property type="protein sequence ID" value="CAB5218334.1"/>
    <property type="molecule type" value="Genomic_DNA"/>
</dbReference>